<dbReference type="SUPFAM" id="SSF50939">
    <property type="entry name" value="Sialidases"/>
    <property type="match status" value="1"/>
</dbReference>
<feature type="signal peptide" evidence="1">
    <location>
        <begin position="1"/>
        <end position="20"/>
    </location>
</feature>
<dbReference type="PANTHER" id="PTHR43739">
    <property type="entry name" value="XYLOGLUCANASE (EUROFUNG)"/>
    <property type="match status" value="1"/>
</dbReference>
<evidence type="ECO:0000256" key="1">
    <source>
        <dbReference type="SAM" id="SignalP"/>
    </source>
</evidence>
<dbReference type="STRING" id="395493.BegalDRAFT_0140"/>
<gene>
    <name evidence="2" type="ORF">BegalDRAFT_0140</name>
</gene>
<protein>
    <submittedName>
        <fullName evidence="2">BNR/Asp-box repeat protein</fullName>
    </submittedName>
</protein>
<dbReference type="AlphaFoldDB" id="I3CBS0"/>
<evidence type="ECO:0000313" key="3">
    <source>
        <dbReference type="Proteomes" id="UP000005744"/>
    </source>
</evidence>
<dbReference type="PANTHER" id="PTHR43739:SF5">
    <property type="entry name" value="EXO-ALPHA-SIALIDASE"/>
    <property type="match status" value="1"/>
</dbReference>
<evidence type="ECO:0000313" key="2">
    <source>
        <dbReference type="EMBL" id="EIJ41063.1"/>
    </source>
</evidence>
<organism evidence="2 3">
    <name type="scientific">Beggiatoa alba B18LD</name>
    <dbReference type="NCBI Taxonomy" id="395493"/>
    <lineage>
        <taxon>Bacteria</taxon>
        <taxon>Pseudomonadati</taxon>
        <taxon>Pseudomonadota</taxon>
        <taxon>Gammaproteobacteria</taxon>
        <taxon>Thiotrichales</taxon>
        <taxon>Thiotrichaceae</taxon>
        <taxon>Beggiatoa</taxon>
    </lineage>
</organism>
<dbReference type="InterPro" id="IPR036278">
    <property type="entry name" value="Sialidase_sf"/>
</dbReference>
<accession>I3CBS0</accession>
<proteinExistence type="predicted"/>
<name>I3CBS0_9GAMM</name>
<dbReference type="Gene3D" id="2.130.10.10">
    <property type="entry name" value="YVTN repeat-like/Quinoprotein amine dehydrogenase"/>
    <property type="match status" value="4"/>
</dbReference>
<keyword evidence="3" id="KW-1185">Reference proteome</keyword>
<dbReference type="eggNOG" id="COG4447">
    <property type="taxonomic scope" value="Bacteria"/>
</dbReference>
<dbReference type="GO" id="GO:0010411">
    <property type="term" value="P:xyloglucan metabolic process"/>
    <property type="evidence" value="ECO:0007669"/>
    <property type="project" value="TreeGrafter"/>
</dbReference>
<dbReference type="SUPFAM" id="SSF110296">
    <property type="entry name" value="Oligoxyloglucan reducing end-specific cellobiohydrolase"/>
    <property type="match status" value="1"/>
</dbReference>
<feature type="chain" id="PRO_5003669425" evidence="1">
    <location>
        <begin position="21"/>
        <end position="886"/>
    </location>
</feature>
<dbReference type="InterPro" id="IPR052025">
    <property type="entry name" value="Xyloglucanase_GH74"/>
</dbReference>
<dbReference type="Proteomes" id="UP000005744">
    <property type="component" value="Unassembled WGS sequence"/>
</dbReference>
<keyword evidence="1" id="KW-0732">Signal</keyword>
<dbReference type="EMBL" id="JH600070">
    <property type="protein sequence ID" value="EIJ41063.1"/>
    <property type="molecule type" value="Genomic_DNA"/>
</dbReference>
<dbReference type="OrthoDB" id="5664384at2"/>
<dbReference type="CDD" id="cd15482">
    <property type="entry name" value="Sialidase_non-viral"/>
    <property type="match status" value="1"/>
</dbReference>
<reference evidence="2 3" key="1">
    <citation type="submission" date="2011-11" db="EMBL/GenBank/DDBJ databases">
        <title>Improved High-Quality Draft sequence of Beggiatoa alba B18lD.</title>
        <authorList>
            <consortium name="US DOE Joint Genome Institute"/>
            <person name="Lucas S."/>
            <person name="Han J."/>
            <person name="Lapidus A."/>
            <person name="Cheng J.-F."/>
            <person name="Goodwin L."/>
            <person name="Pitluck S."/>
            <person name="Peters L."/>
            <person name="Mikhailova N."/>
            <person name="Held B."/>
            <person name="Detter J.C."/>
            <person name="Han C."/>
            <person name="Tapia R."/>
            <person name="Land M."/>
            <person name="Hauser L."/>
            <person name="Kyrpides N."/>
            <person name="Ivanova N."/>
            <person name="Pagani I."/>
            <person name="Samuel K."/>
            <person name="Teske A."/>
            <person name="Mueller J."/>
            <person name="Woyke T."/>
        </authorList>
    </citation>
    <scope>NUCLEOTIDE SEQUENCE [LARGE SCALE GENOMIC DNA]</scope>
    <source>
        <strain evidence="2 3">B18LD</strain>
    </source>
</reference>
<dbReference type="HOGENOM" id="CLU_327259_0_0_6"/>
<dbReference type="InterPro" id="IPR015943">
    <property type="entry name" value="WD40/YVTN_repeat-like_dom_sf"/>
</dbReference>
<dbReference type="RefSeq" id="WP_002682649.1">
    <property type="nucleotide sequence ID" value="NZ_JH600070.1"/>
</dbReference>
<sequence length="886" mass="99047">MKFYTLILWGGLLSSMQSFAGENNWTIGHQPDGGSAYRLWVDTQTTPYTLFSEMGNNTTLYYSTDKSENWVLSQAPLVPKESYEYPYSVPVKDPHADIWYALQAKTGVFYKREGIQGEWVAVTADAGFELPIQEGGYYPPEQRIQIRLIAPTTPSSIYVNLAEGSIAGKIYRSQDGGKRWEEMFNTWQDNGNERLSFSPDLFADPNNPATIYTTAYQTTGQGDATITVARLYQSTDGGKHWTATNHPASPTFKVATVIPTQPATLYSLTLMPNTETWTLNRSTLTGDNLTTLNLFPTSSDDFYTRKIQLVANAQQPQTLYAIQTANYKNFPSYYRSLRYPPIQDAGLEFNRIYKSIDGGNTWTLLQAGLPYSTMSYNRIHDAVIDPNNADILYLASSYGILKTTDGGNHWQLKNQGIHETRNIEAVFSPNSVAAIDTPSVYIYSNGEFFQSTDRGETWQTLTSLSLSTTNLAVNSYQTPFKFYGYTNDCQSLSIQVQGETEIRHPLPTTLQTCPNLIHHLLTVPYDNKVLYLITNFINGKASVFKTTDDGATWSALFEETNTSSTFIVDPITPQVLYKIAGALYRSTDDGKTWQVIGSMDLLGSLVQIGIATDTHTLYAQSYKGIFKSTDQGATWTMINHGLQAKIESYNNDENISFTGSELTLSASNTVYARSYNTIARYYPEKNVWCPVAPLTSIYNWRIDAYDENTLYGRDFLKDGIASYTRNNPEPELFSGTLGAYTVNTAFPTDAIFKGGIQLPNLCTETAKGFYLPLTSPVNIRGTIQPETKHLGQTADIVVYAAFKHPLLPNQTLYFMLGEDNSIQVWDGKDVTALVPFKHNVTLAEQNEVIMYQGQFVATGQLFIRFGYRLADGTLIVNQESLVVDID</sequence>